<evidence type="ECO:0000256" key="4">
    <source>
        <dbReference type="ARBA" id="ARBA00022989"/>
    </source>
</evidence>
<gene>
    <name evidence="7" type="primary">RPN2_1</name>
    <name evidence="7" type="ORF">MS3_00009600</name>
</gene>
<proteinExistence type="inferred from homology"/>
<name>A0A922IIJ9_SCHHA</name>
<dbReference type="InterPro" id="IPR007203">
    <property type="entry name" value="ORMDL"/>
</dbReference>
<reference evidence="7" key="2">
    <citation type="journal article" date="2019" name="Gigascience">
        <title>High-quality Schistosoma haematobium genome achieved by single-molecule and long-range sequencing.</title>
        <authorList>
            <person name="Stroehlein A.J."/>
            <person name="Korhonen P.K."/>
            <person name="Chong T.M."/>
            <person name="Lim Y.L."/>
            <person name="Chan K.G."/>
            <person name="Webster B."/>
            <person name="Rollinson D."/>
            <person name="Brindley P.J."/>
            <person name="Gasser R.B."/>
            <person name="Young N.D."/>
        </authorList>
    </citation>
    <scope>NUCLEOTIDE SEQUENCE</scope>
</reference>
<keyword evidence="8" id="KW-1185">Reference proteome</keyword>
<evidence type="ECO:0000256" key="1">
    <source>
        <dbReference type="ARBA" id="ARBA00004141"/>
    </source>
</evidence>
<keyword evidence="5 6" id="KW-0472">Membrane</keyword>
<reference evidence="7" key="4">
    <citation type="journal article" date="2022" name="PLoS Pathog.">
        <title>Chromosome-level genome of Schistosoma haematobium underpins genome-wide explorations of molecular variation.</title>
        <authorList>
            <person name="Stroehlein A.J."/>
            <person name="Korhonen P.K."/>
            <person name="Lee V.V."/>
            <person name="Ralph S.A."/>
            <person name="Mentink-Kane M."/>
            <person name="You H."/>
            <person name="McManus D.P."/>
            <person name="Tchuente L.T."/>
            <person name="Stothard J.R."/>
            <person name="Kaur P."/>
            <person name="Dudchenko O."/>
            <person name="Aiden E.L."/>
            <person name="Yang B."/>
            <person name="Yang H."/>
            <person name="Emery A.M."/>
            <person name="Webster B.L."/>
            <person name="Brindley P.J."/>
            <person name="Rollinson D."/>
            <person name="Chang B.C.H."/>
            <person name="Gasser R.B."/>
            <person name="Young N.D."/>
        </authorList>
    </citation>
    <scope>NUCLEOTIDE SEQUENCE</scope>
</reference>
<accession>A0A922IIJ9</accession>
<protein>
    <submittedName>
        <fullName evidence="7">Proteasome regulatory particle base subunit, variant 2</fullName>
    </submittedName>
</protein>
<dbReference type="GO" id="GO:0005789">
    <property type="term" value="C:endoplasmic reticulum membrane"/>
    <property type="evidence" value="ECO:0007669"/>
    <property type="project" value="InterPro"/>
</dbReference>
<dbReference type="RefSeq" id="XP_035588149.2">
    <property type="nucleotide sequence ID" value="XM_035731293.2"/>
</dbReference>
<evidence type="ECO:0000256" key="2">
    <source>
        <dbReference type="ARBA" id="ARBA00007649"/>
    </source>
</evidence>
<dbReference type="Proteomes" id="UP000471633">
    <property type="component" value="Unassembled WGS sequence"/>
</dbReference>
<reference evidence="7" key="3">
    <citation type="submission" date="2021-06" db="EMBL/GenBank/DDBJ databases">
        <title>Chromosome-level genome assembly for S. haematobium.</title>
        <authorList>
            <person name="Stroehlein A.J."/>
        </authorList>
    </citation>
    <scope>NUCLEOTIDE SEQUENCE</scope>
</reference>
<evidence type="ECO:0000313" key="8">
    <source>
        <dbReference type="Proteomes" id="UP000471633"/>
    </source>
</evidence>
<dbReference type="KEGG" id="shx:MS3_00009600"/>
<dbReference type="AlphaFoldDB" id="A0A922IIJ9"/>
<dbReference type="GeneID" id="24593920"/>
<organism evidence="7 8">
    <name type="scientific">Schistosoma haematobium</name>
    <name type="common">Blood fluke</name>
    <dbReference type="NCBI Taxonomy" id="6185"/>
    <lineage>
        <taxon>Eukaryota</taxon>
        <taxon>Metazoa</taxon>
        <taxon>Spiralia</taxon>
        <taxon>Lophotrochozoa</taxon>
        <taxon>Platyhelminthes</taxon>
        <taxon>Trematoda</taxon>
        <taxon>Digenea</taxon>
        <taxon>Strigeidida</taxon>
        <taxon>Schistosomatoidea</taxon>
        <taxon>Schistosomatidae</taxon>
        <taxon>Schistosoma</taxon>
    </lineage>
</organism>
<dbReference type="EMBL" id="AMPZ03000008">
    <property type="protein sequence ID" value="KAH9579458.1"/>
    <property type="molecule type" value="Genomic_DNA"/>
</dbReference>
<dbReference type="GO" id="GO:0000502">
    <property type="term" value="C:proteasome complex"/>
    <property type="evidence" value="ECO:0007669"/>
    <property type="project" value="UniProtKB-KW"/>
</dbReference>
<sequence>MQVGTATSVLNPTSEYLNSQGTWVTYILVILVVHFILLCVPLFTTAVVWTLTCTFHNVVCSYHFQCYSNLVVSYKYIYFISLYSQVMYRLLHWEKGSPYETLDQGESRVLTQWEQFDDGEQFSPTKKFLLVVPIVLFPSFQSVGTCPSSQILLKRMWSIFTVTAMSAPSASSGMLSGPAASPLLICLMIMLISSVVGGPTSIGRFLLASFYTEYDPLHCFINASSMIVLAVLPKLPQFYRVRFFGINRW</sequence>
<comment type="subcellular location">
    <subcellularLocation>
        <location evidence="1">Membrane</location>
        <topology evidence="1">Multi-pass membrane protein</topology>
    </subcellularLocation>
</comment>
<feature type="transmembrane region" description="Helical" evidence="6">
    <location>
        <begin position="182"/>
        <end position="207"/>
    </location>
</feature>
<evidence type="ECO:0000256" key="5">
    <source>
        <dbReference type="ARBA" id="ARBA00023136"/>
    </source>
</evidence>
<evidence type="ECO:0000256" key="3">
    <source>
        <dbReference type="ARBA" id="ARBA00022692"/>
    </source>
</evidence>
<dbReference type="CTD" id="24593920"/>
<keyword evidence="3 6" id="KW-0812">Transmembrane</keyword>
<reference evidence="7" key="1">
    <citation type="journal article" date="2012" name="Nat. Genet.">
        <title>Whole-genome sequence of Schistosoma haematobium.</title>
        <authorList>
            <person name="Young N.D."/>
            <person name="Jex A.R."/>
            <person name="Li B."/>
            <person name="Liu S."/>
            <person name="Yang L."/>
            <person name="Xiong Z."/>
            <person name="Li Y."/>
            <person name="Cantacessi C."/>
            <person name="Hall R.S."/>
            <person name="Xu X."/>
            <person name="Chen F."/>
            <person name="Wu X."/>
            <person name="Zerlotini A."/>
            <person name="Oliveira G."/>
            <person name="Hofmann A."/>
            <person name="Zhang G."/>
            <person name="Fang X."/>
            <person name="Kang Y."/>
            <person name="Campbell B.E."/>
            <person name="Loukas A."/>
            <person name="Ranganathan S."/>
            <person name="Rollinson D."/>
            <person name="Rinaldi G."/>
            <person name="Brindley P.J."/>
            <person name="Yang H."/>
            <person name="Wang J."/>
            <person name="Wang J."/>
            <person name="Gasser R.B."/>
        </authorList>
    </citation>
    <scope>NUCLEOTIDE SEQUENCE</scope>
</reference>
<dbReference type="PANTHER" id="PTHR12665">
    <property type="entry name" value="ORMDL PROTEINS"/>
    <property type="match status" value="1"/>
</dbReference>
<comment type="caution">
    <text evidence="7">The sequence shown here is derived from an EMBL/GenBank/DDBJ whole genome shotgun (WGS) entry which is preliminary data.</text>
</comment>
<evidence type="ECO:0000313" key="7">
    <source>
        <dbReference type="EMBL" id="KAH9579458.1"/>
    </source>
</evidence>
<comment type="similarity">
    <text evidence="2">Belongs to the ORM family.</text>
</comment>
<keyword evidence="4 6" id="KW-1133">Transmembrane helix</keyword>
<evidence type="ECO:0000256" key="6">
    <source>
        <dbReference type="SAM" id="Phobius"/>
    </source>
</evidence>
<dbReference type="Pfam" id="PF04061">
    <property type="entry name" value="ORMDL"/>
    <property type="match status" value="2"/>
</dbReference>
<keyword evidence="7" id="KW-0647">Proteasome</keyword>
<feature type="transmembrane region" description="Helical" evidence="6">
    <location>
        <begin position="23"/>
        <end position="49"/>
    </location>
</feature>
<dbReference type="GO" id="GO:2000303">
    <property type="term" value="P:regulation of ceramide biosynthetic process"/>
    <property type="evidence" value="ECO:0007669"/>
    <property type="project" value="UniProtKB-ARBA"/>
</dbReference>